<protein>
    <recommendedName>
        <fullName evidence="1">Glutamine amidotransferase type-2 domain-containing protein</fullName>
    </recommendedName>
</protein>
<reference evidence="2 3" key="1">
    <citation type="submission" date="2017-04" db="EMBL/GenBank/DDBJ databases">
        <title>Novel microbial lineages endemic to geothermal iron-oxide mats fill important gaps in the evolutionary history of Archaea.</title>
        <authorList>
            <person name="Jay Z.J."/>
            <person name="Beam J.P."/>
            <person name="Dlakic M."/>
            <person name="Rusch D.B."/>
            <person name="Kozubal M.A."/>
            <person name="Inskeep W.P."/>
        </authorList>
    </citation>
    <scope>NUCLEOTIDE SEQUENCE [LARGE SCALE GENOMIC DNA]</scope>
    <source>
        <strain evidence="2">BE_D</strain>
    </source>
</reference>
<dbReference type="Gene3D" id="3.60.20.10">
    <property type="entry name" value="Glutamine Phosphoribosylpyrophosphate, subunit 1, domain 1"/>
    <property type="match status" value="1"/>
</dbReference>
<feature type="domain" description="Glutamine amidotransferase type-2" evidence="1">
    <location>
        <begin position="5"/>
        <end position="253"/>
    </location>
</feature>
<dbReference type="SUPFAM" id="SSF56235">
    <property type="entry name" value="N-terminal nucleophile aminohydrolases (Ntn hydrolases)"/>
    <property type="match status" value="1"/>
</dbReference>
<accession>A0A2R6AJS2</accession>
<dbReference type="PANTHER" id="PTHR42824">
    <property type="entry name" value="GLUTAMINE AMIDOTRANSFERASE"/>
    <property type="match status" value="1"/>
</dbReference>
<dbReference type="EMBL" id="NEXD01000003">
    <property type="protein sequence ID" value="PSN86620.1"/>
    <property type="molecule type" value="Genomic_DNA"/>
</dbReference>
<dbReference type="PANTHER" id="PTHR42824:SF1">
    <property type="entry name" value="GLUTAMINE AMIDOTRANSFERASE YAFJ-RELATED"/>
    <property type="match status" value="1"/>
</dbReference>
<dbReference type="InterPro" id="IPR029055">
    <property type="entry name" value="Ntn_hydrolases_N"/>
</dbReference>
<sequence>MNRMCRMFALKGSPLLASYLQASLIEAAKKDDFSNGESHKDGWGFVAYCDSSQMYYRSALPIFQDGFSSLAFHGFSSPVAAISHARFSAPGEPVRGPFDSHPFSTHIGENLVYVSHNGWIDKRKLVSKLSLEPSRLNDTEIFTYFLEGEGDVEQRLVDSIKKVKQMEADIGALNLFVLVIKRSGEREVLFYSDFKPKDRAKELYYTLYSYESEWGCAVMSSSVAFKAGFIDQNGNPQKDGVRVVPKGRLGKII</sequence>
<dbReference type="PROSITE" id="PS51278">
    <property type="entry name" value="GATASE_TYPE_2"/>
    <property type="match status" value="1"/>
</dbReference>
<dbReference type="Proteomes" id="UP000240569">
    <property type="component" value="Unassembled WGS sequence"/>
</dbReference>
<dbReference type="AlphaFoldDB" id="A0A2R6AJS2"/>
<proteinExistence type="predicted"/>
<evidence type="ECO:0000313" key="2">
    <source>
        <dbReference type="EMBL" id="PSN86620.1"/>
    </source>
</evidence>
<name>A0A2R6AJS2_9ARCH</name>
<evidence type="ECO:0000259" key="1">
    <source>
        <dbReference type="PROSITE" id="PS51278"/>
    </source>
</evidence>
<dbReference type="InterPro" id="IPR017932">
    <property type="entry name" value="GATase_2_dom"/>
</dbReference>
<organism evidence="2 3">
    <name type="scientific">Candidatus Marsarchaeota G1 archaeon BE_D</name>
    <dbReference type="NCBI Taxonomy" id="1978156"/>
    <lineage>
        <taxon>Archaea</taxon>
        <taxon>Candidatus Marsarchaeota</taxon>
        <taxon>Candidatus Marsarchaeota group 1</taxon>
    </lineage>
</organism>
<evidence type="ECO:0000313" key="3">
    <source>
        <dbReference type="Proteomes" id="UP000240569"/>
    </source>
</evidence>
<comment type="caution">
    <text evidence="2">The sequence shown here is derived from an EMBL/GenBank/DDBJ whole genome shotgun (WGS) entry which is preliminary data.</text>
</comment>
<gene>
    <name evidence="2" type="ORF">B9Q02_01265</name>
</gene>